<evidence type="ECO:0000256" key="1">
    <source>
        <dbReference type="ARBA" id="ARBA00022679"/>
    </source>
</evidence>
<dbReference type="Pfam" id="PF02515">
    <property type="entry name" value="CoA_transf_3"/>
    <property type="match status" value="2"/>
</dbReference>
<dbReference type="AlphaFoldDB" id="A0A6J5YE83"/>
<gene>
    <name evidence="3" type="ORF">UFOPK1392_02220</name>
</gene>
<dbReference type="InterPro" id="IPR050483">
    <property type="entry name" value="CoA-transferase_III_domain"/>
</dbReference>
<dbReference type="InterPro" id="IPR044855">
    <property type="entry name" value="CoA-Trfase_III_dom3_sf"/>
</dbReference>
<dbReference type="EMBL" id="CAEMXZ010000149">
    <property type="protein sequence ID" value="CAB4324450.1"/>
    <property type="molecule type" value="Genomic_DNA"/>
</dbReference>
<dbReference type="Gene3D" id="3.30.1540.10">
    <property type="entry name" value="formyl-coa transferase, domain 3"/>
    <property type="match status" value="2"/>
</dbReference>
<dbReference type="Gene3D" id="3.40.50.10540">
    <property type="entry name" value="Crotonobetainyl-coa:carnitine coa-transferase, domain 1"/>
    <property type="match status" value="2"/>
</dbReference>
<dbReference type="InterPro" id="IPR003673">
    <property type="entry name" value="CoA-Trfase_fam_III"/>
</dbReference>
<evidence type="ECO:0000313" key="3">
    <source>
        <dbReference type="EMBL" id="CAB4324450.1"/>
    </source>
</evidence>
<evidence type="ECO:0000256" key="2">
    <source>
        <dbReference type="SAM" id="MobiDB-lite"/>
    </source>
</evidence>
<protein>
    <submittedName>
        <fullName evidence="3">Unannotated protein</fullName>
    </submittedName>
</protein>
<organism evidence="3">
    <name type="scientific">freshwater metagenome</name>
    <dbReference type="NCBI Taxonomy" id="449393"/>
    <lineage>
        <taxon>unclassified sequences</taxon>
        <taxon>metagenomes</taxon>
        <taxon>ecological metagenomes</taxon>
    </lineage>
</organism>
<feature type="region of interest" description="Disordered" evidence="2">
    <location>
        <begin position="353"/>
        <end position="372"/>
    </location>
</feature>
<dbReference type="PANTHER" id="PTHR48207:SF3">
    <property type="entry name" value="SUCCINATE--HYDROXYMETHYLGLUTARATE COA-TRANSFERASE"/>
    <property type="match status" value="1"/>
</dbReference>
<keyword evidence="1" id="KW-0808">Transferase</keyword>
<sequence>MSIEGFGDLHDLVVIDLSVGIPGAYCAKLFADAGAIVTRVESGRGDLMRGWRWPTGDGASTTDSAQSGDSPMFRYLRHGQRSVVLDAVSDSDRLATMCADADLVITSGVAVEQSPGTVIVSITPYGATGPCADRPATEFTIQAESGALAIRGTVEFPPVQMGGRSVEWVGGAYAAVGAMAAVRGARASGHGEFVDVSLLEVANLTATTFADLFNSLHGRPEADPTVPSRSVEIPSIEPSLDGWVGFNTNTREQWENFCILIERPDLLESAEFALLGARLARSAEWNALVREWTTKHTTAEIVERAAALRIPVAPVSDGRSVIELEHARERGVFIADPLGEFVMPHRPFTLDGEPTPRPLPAPALGADSDLPHPVRRTRPIPAGGPQLPLAGLTVVDLTAWWAGPSAAATFAALGADVIHVESTRRMDAMRTAGGLFYGRDQWWEYSAFFLSANTNKRGITLDLDRPEGRAMVLELIERADIVIENFTPRVLENFNLTWDVIHAANPQAIMVRMPAFGLSGPWRDRPGFAQTMEQITGLAWMTGHIDDQPRIQRGPCDPNGGLHAVFATLVALERRDHSGVGSFIEAPMFDAALAIAAEPVLEWSANGVMVERMGNRGPTAAPQNLYAGPITEQWVAIACETDDHWRSLCEVMGLDDEKSDPALATVDGRRQHQDRLDAAIGDYVATHDAEELVSRLRSAGVPAALSADHRRASFHEQMIFRNFFETIDHPVVGAHPTPTMPFRYSGVSRWLREPAPTIGQHNREILGDLLGHSDEELAVLESAGIIGTRPQGV</sequence>
<dbReference type="SUPFAM" id="SSF89796">
    <property type="entry name" value="CoA-transferase family III (CaiB/BaiF)"/>
    <property type="match status" value="2"/>
</dbReference>
<dbReference type="PANTHER" id="PTHR48207">
    <property type="entry name" value="SUCCINATE--HYDROXYMETHYLGLUTARATE COA-TRANSFERASE"/>
    <property type="match status" value="1"/>
</dbReference>
<dbReference type="InterPro" id="IPR023606">
    <property type="entry name" value="CoA-Trfase_III_dom_1_sf"/>
</dbReference>
<dbReference type="GO" id="GO:0008410">
    <property type="term" value="F:CoA-transferase activity"/>
    <property type="evidence" value="ECO:0007669"/>
    <property type="project" value="TreeGrafter"/>
</dbReference>
<name>A0A6J5YE83_9ZZZZ</name>
<accession>A0A6J5YE83</accession>
<proteinExistence type="predicted"/>
<reference evidence="3" key="1">
    <citation type="submission" date="2020-05" db="EMBL/GenBank/DDBJ databases">
        <authorList>
            <person name="Chiriac C."/>
            <person name="Salcher M."/>
            <person name="Ghai R."/>
            <person name="Kavagutti S V."/>
        </authorList>
    </citation>
    <scope>NUCLEOTIDE SEQUENCE</scope>
</reference>